<comment type="caution">
    <text evidence="2">The sequence shown here is derived from an EMBL/GenBank/DDBJ whole genome shotgun (WGS) entry which is preliminary data.</text>
</comment>
<evidence type="ECO:0000313" key="2">
    <source>
        <dbReference type="EMBL" id="MFC7316131.1"/>
    </source>
</evidence>
<keyword evidence="3" id="KW-1185">Reference proteome</keyword>
<evidence type="ECO:0000313" key="3">
    <source>
        <dbReference type="Proteomes" id="UP001596547"/>
    </source>
</evidence>
<keyword evidence="1" id="KW-0812">Transmembrane</keyword>
<evidence type="ECO:0000256" key="1">
    <source>
        <dbReference type="SAM" id="Phobius"/>
    </source>
</evidence>
<keyword evidence="1" id="KW-1133">Transmembrane helix</keyword>
<dbReference type="EMBL" id="JBHTBF010000001">
    <property type="protein sequence ID" value="MFC7316131.1"/>
    <property type="molecule type" value="Genomic_DNA"/>
</dbReference>
<dbReference type="Proteomes" id="UP001596547">
    <property type="component" value="Unassembled WGS sequence"/>
</dbReference>
<dbReference type="GeneID" id="79315113"/>
<gene>
    <name evidence="2" type="ORF">ACFQPE_04885</name>
</gene>
<reference evidence="2 3" key="1">
    <citation type="journal article" date="2019" name="Int. J. Syst. Evol. Microbiol.">
        <title>The Global Catalogue of Microorganisms (GCM) 10K type strain sequencing project: providing services to taxonomists for standard genome sequencing and annotation.</title>
        <authorList>
            <consortium name="The Broad Institute Genomics Platform"/>
            <consortium name="The Broad Institute Genome Sequencing Center for Infectious Disease"/>
            <person name="Wu L."/>
            <person name="Ma J."/>
        </authorList>
    </citation>
    <scope>NUCLEOTIDE SEQUENCE [LARGE SCALE GENOMIC DNA]</scope>
    <source>
        <strain evidence="2 3">PSR21</strain>
    </source>
</reference>
<dbReference type="RefSeq" id="WP_276305528.1">
    <property type="nucleotide sequence ID" value="NZ_CP119992.1"/>
</dbReference>
<accession>A0ABD6A716</accession>
<feature type="transmembrane region" description="Helical" evidence="1">
    <location>
        <begin position="43"/>
        <end position="61"/>
    </location>
</feature>
<sequence>MALTGYLAALTLGALPAVGDFAGGLLAEAIRVPERTLRPSLHLAAGMVLGVIGVTIGYWAVRGQPPVVKLGLLAFTVGILLTVVVEDTVPEPHEGEQVRLAAVAPIFGFALFGLVAVYP</sequence>
<keyword evidence="1" id="KW-0472">Membrane</keyword>
<feature type="transmembrane region" description="Helical" evidence="1">
    <location>
        <begin position="97"/>
        <end position="118"/>
    </location>
</feature>
<dbReference type="AlphaFoldDB" id="A0ABD6A716"/>
<feature type="transmembrane region" description="Helical" evidence="1">
    <location>
        <begin position="68"/>
        <end position="85"/>
    </location>
</feature>
<proteinExistence type="predicted"/>
<protein>
    <submittedName>
        <fullName evidence="2">Uncharacterized protein</fullName>
    </submittedName>
</protein>
<organism evidence="2 3">
    <name type="scientific">Halomarina halobia</name>
    <dbReference type="NCBI Taxonomy" id="3033386"/>
    <lineage>
        <taxon>Archaea</taxon>
        <taxon>Methanobacteriati</taxon>
        <taxon>Methanobacteriota</taxon>
        <taxon>Stenosarchaea group</taxon>
        <taxon>Halobacteria</taxon>
        <taxon>Halobacteriales</taxon>
        <taxon>Natronomonadaceae</taxon>
        <taxon>Halomarina</taxon>
    </lineage>
</organism>
<name>A0ABD6A716_9EURY</name>